<dbReference type="STRING" id="980561.A1359_00155"/>
<name>A0A177NFZ9_9GAMM</name>
<gene>
    <name evidence="2" type="ORF">A1359_00155</name>
</gene>
<keyword evidence="3" id="KW-1185">Reference proteome</keyword>
<dbReference type="Pfam" id="PF04403">
    <property type="entry name" value="PqiA"/>
    <property type="match status" value="1"/>
</dbReference>
<evidence type="ECO:0000313" key="2">
    <source>
        <dbReference type="EMBL" id="OAI17006.1"/>
    </source>
</evidence>
<feature type="transmembrane region" description="Helical" evidence="1">
    <location>
        <begin position="170"/>
        <end position="193"/>
    </location>
</feature>
<dbReference type="Proteomes" id="UP000078476">
    <property type="component" value="Unassembled WGS sequence"/>
</dbReference>
<proteinExistence type="predicted"/>
<feature type="transmembrane region" description="Helical" evidence="1">
    <location>
        <begin position="48"/>
        <end position="72"/>
    </location>
</feature>
<reference evidence="2 3" key="1">
    <citation type="submission" date="2016-03" db="EMBL/GenBank/DDBJ databases">
        <authorList>
            <person name="Ploux O."/>
        </authorList>
    </citation>
    <scope>NUCLEOTIDE SEQUENCE [LARGE SCALE GENOMIC DNA]</scope>
    <source>
        <strain evidence="2 3">R-45370</strain>
    </source>
</reference>
<accession>A0A177NFZ9</accession>
<dbReference type="AlphaFoldDB" id="A0A177NFZ9"/>
<keyword evidence="1" id="KW-0812">Transmembrane</keyword>
<keyword evidence="1" id="KW-0472">Membrane</keyword>
<feature type="transmembrane region" description="Helical" evidence="1">
    <location>
        <begin position="92"/>
        <end position="123"/>
    </location>
</feature>
<dbReference type="InterPro" id="IPR007498">
    <property type="entry name" value="PqiA-like"/>
</dbReference>
<organism evidence="2 3">
    <name type="scientific">Methylomonas lenta</name>
    <dbReference type="NCBI Taxonomy" id="980561"/>
    <lineage>
        <taxon>Bacteria</taxon>
        <taxon>Pseudomonadati</taxon>
        <taxon>Pseudomonadota</taxon>
        <taxon>Gammaproteobacteria</taxon>
        <taxon>Methylococcales</taxon>
        <taxon>Methylococcaceae</taxon>
        <taxon>Methylomonas</taxon>
    </lineage>
</organism>
<sequence>MNSTHYDACPECDLLLRYARPKIGEKAHCPRCGFLLSRPHNQSIKRTFALSIAGLIMFFPANLLPMVGLKVLGNVNSGILMSGVIALFNEGMVAVAVVVFLASILFPLVHIGLSLLISGHLYFNRPNRYLISWMRWRHHLDEWVMLEVYLLSIIVACVKLMSLAPLSFGLGLYAFVALIIITTMLTAGVDNALFWQRIDQLNKGNNH</sequence>
<keyword evidence="1" id="KW-1133">Transmembrane helix</keyword>
<feature type="transmembrane region" description="Helical" evidence="1">
    <location>
        <begin position="144"/>
        <end position="164"/>
    </location>
</feature>
<comment type="caution">
    <text evidence="2">The sequence shown here is derived from an EMBL/GenBank/DDBJ whole genome shotgun (WGS) entry which is preliminary data.</text>
</comment>
<dbReference type="OrthoDB" id="5291921at2"/>
<protein>
    <submittedName>
        <fullName evidence="2">Paraquat-inducible protein A</fullName>
    </submittedName>
</protein>
<evidence type="ECO:0000313" key="3">
    <source>
        <dbReference type="Proteomes" id="UP000078476"/>
    </source>
</evidence>
<evidence type="ECO:0000256" key="1">
    <source>
        <dbReference type="SAM" id="Phobius"/>
    </source>
</evidence>
<dbReference type="RefSeq" id="WP_066980351.1">
    <property type="nucleotide sequence ID" value="NZ_LUUI01000091.1"/>
</dbReference>
<dbReference type="EMBL" id="LUUI01000091">
    <property type="protein sequence ID" value="OAI17006.1"/>
    <property type="molecule type" value="Genomic_DNA"/>
</dbReference>